<evidence type="ECO:0000313" key="3">
    <source>
        <dbReference type="EMBL" id="CAI9933755.1"/>
    </source>
</evidence>
<gene>
    <name evidence="2" type="ORF">HINF_LOCUS2102</name>
    <name evidence="3" type="ORF">HINF_LOCUS21400</name>
    <name evidence="4" type="ORF">HINF_LOCUS47257</name>
    <name evidence="5" type="ORF">HINF_LOCUS61081</name>
</gene>
<comment type="caution">
    <text evidence="3">The sequence shown here is derived from an EMBL/GenBank/DDBJ whole genome shotgun (WGS) entry which is preliminary data.</text>
</comment>
<dbReference type="AlphaFoldDB" id="A0AA86PBN8"/>
<evidence type="ECO:0000313" key="5">
    <source>
        <dbReference type="EMBL" id="CAL6082289.1"/>
    </source>
</evidence>
<proteinExistence type="predicted"/>
<feature type="region of interest" description="Disordered" evidence="1">
    <location>
        <begin position="143"/>
        <end position="170"/>
    </location>
</feature>
<evidence type="ECO:0000313" key="6">
    <source>
        <dbReference type="Proteomes" id="UP001642409"/>
    </source>
</evidence>
<dbReference type="EMBL" id="CATOUU010000548">
    <property type="protein sequence ID" value="CAI9933755.1"/>
    <property type="molecule type" value="Genomic_DNA"/>
</dbReference>
<evidence type="ECO:0000256" key="1">
    <source>
        <dbReference type="SAM" id="MobiDB-lite"/>
    </source>
</evidence>
<dbReference type="EMBL" id="CATOUU010000051">
    <property type="protein sequence ID" value="CAI9914457.1"/>
    <property type="molecule type" value="Genomic_DNA"/>
</dbReference>
<accession>A0AA86PBN8</accession>
<reference evidence="4 6" key="2">
    <citation type="submission" date="2024-07" db="EMBL/GenBank/DDBJ databases">
        <authorList>
            <person name="Akdeniz Z."/>
        </authorList>
    </citation>
    <scope>NUCLEOTIDE SEQUENCE [LARGE SCALE GENOMIC DNA]</scope>
</reference>
<evidence type="ECO:0000313" key="2">
    <source>
        <dbReference type="EMBL" id="CAI9914457.1"/>
    </source>
</evidence>
<name>A0AA86PBN8_9EUKA</name>
<sequence length="170" mass="19734">MTSRASMINGQLTNDSSQQQIKYPKILSDAEFEATMIEAQNGIKHKKLPLLPLYQIYGYKKEPLRPKSQVQSLPFESIKFDRDKSLNKILYQACLDRGPEPATYLPDYSFKVKKSNAIISDQGRNTDIVKEVMDNLKPKKPNKYILKHKQSIEESKKRLQKKQDSDDELW</sequence>
<dbReference type="Proteomes" id="UP001642409">
    <property type="component" value="Unassembled WGS sequence"/>
</dbReference>
<keyword evidence="6" id="KW-1185">Reference proteome</keyword>
<reference evidence="3" key="1">
    <citation type="submission" date="2023-06" db="EMBL/GenBank/DDBJ databases">
        <authorList>
            <person name="Kurt Z."/>
        </authorList>
    </citation>
    <scope>NUCLEOTIDE SEQUENCE</scope>
</reference>
<protein>
    <submittedName>
        <fullName evidence="4">Hypothetical_protein</fullName>
    </submittedName>
</protein>
<evidence type="ECO:0000313" key="4">
    <source>
        <dbReference type="EMBL" id="CAL6056913.1"/>
    </source>
</evidence>
<organism evidence="3">
    <name type="scientific">Hexamita inflata</name>
    <dbReference type="NCBI Taxonomy" id="28002"/>
    <lineage>
        <taxon>Eukaryota</taxon>
        <taxon>Metamonada</taxon>
        <taxon>Diplomonadida</taxon>
        <taxon>Hexamitidae</taxon>
        <taxon>Hexamitinae</taxon>
        <taxon>Hexamita</taxon>
    </lineage>
</organism>
<feature type="compositionally biased region" description="Basic and acidic residues" evidence="1">
    <location>
        <begin position="150"/>
        <end position="164"/>
    </location>
</feature>
<dbReference type="EMBL" id="CAXDID020000363">
    <property type="protein sequence ID" value="CAL6082289.1"/>
    <property type="molecule type" value="Genomic_DNA"/>
</dbReference>
<dbReference type="EMBL" id="CAXDID020000211">
    <property type="protein sequence ID" value="CAL6056913.1"/>
    <property type="molecule type" value="Genomic_DNA"/>
</dbReference>